<name>A0A2T0T2M3_9BACT</name>
<dbReference type="Pfam" id="PF00150">
    <property type="entry name" value="Cellulase"/>
    <property type="match status" value="1"/>
</dbReference>
<evidence type="ECO:0000256" key="1">
    <source>
        <dbReference type="ARBA" id="ARBA00022801"/>
    </source>
</evidence>
<organism evidence="5 6">
    <name type="scientific">Spirosoma oryzae</name>
    <dbReference type="NCBI Taxonomy" id="1469603"/>
    <lineage>
        <taxon>Bacteria</taxon>
        <taxon>Pseudomonadati</taxon>
        <taxon>Bacteroidota</taxon>
        <taxon>Cytophagia</taxon>
        <taxon>Cytophagales</taxon>
        <taxon>Cytophagaceae</taxon>
        <taxon>Spirosoma</taxon>
    </lineage>
</organism>
<dbReference type="SUPFAM" id="SSF51445">
    <property type="entry name" value="(Trans)glycosidases"/>
    <property type="match status" value="1"/>
</dbReference>
<feature type="domain" description="Ricin B lectin" evidence="4">
    <location>
        <begin position="353"/>
        <end position="489"/>
    </location>
</feature>
<dbReference type="PROSITE" id="PS51257">
    <property type="entry name" value="PROKAR_LIPOPROTEIN"/>
    <property type="match status" value="1"/>
</dbReference>
<dbReference type="Proteomes" id="UP000238375">
    <property type="component" value="Unassembled WGS sequence"/>
</dbReference>
<dbReference type="GO" id="GO:0004553">
    <property type="term" value="F:hydrolase activity, hydrolyzing O-glycosyl compounds"/>
    <property type="evidence" value="ECO:0007669"/>
    <property type="project" value="InterPro"/>
</dbReference>
<evidence type="ECO:0000256" key="2">
    <source>
        <dbReference type="ARBA" id="ARBA00023295"/>
    </source>
</evidence>
<dbReference type="EMBL" id="PVTE01000007">
    <property type="protein sequence ID" value="PRY39938.1"/>
    <property type="molecule type" value="Genomic_DNA"/>
</dbReference>
<reference evidence="5 6" key="1">
    <citation type="submission" date="2018-03" db="EMBL/GenBank/DDBJ databases">
        <title>Genomic Encyclopedia of Archaeal and Bacterial Type Strains, Phase II (KMG-II): from individual species to whole genera.</title>
        <authorList>
            <person name="Goeker M."/>
        </authorList>
    </citation>
    <scope>NUCLEOTIDE SEQUENCE [LARGE SCALE GENOMIC DNA]</scope>
    <source>
        <strain evidence="5 6">DSM 28354</strain>
    </source>
</reference>
<dbReference type="GO" id="GO:0000272">
    <property type="term" value="P:polysaccharide catabolic process"/>
    <property type="evidence" value="ECO:0007669"/>
    <property type="project" value="InterPro"/>
</dbReference>
<keyword evidence="1 3" id="KW-0378">Hydrolase</keyword>
<dbReference type="SUPFAM" id="SSF50370">
    <property type="entry name" value="Ricin B-like lectins"/>
    <property type="match status" value="1"/>
</dbReference>
<dbReference type="AlphaFoldDB" id="A0A2T0T2M3"/>
<comment type="similarity">
    <text evidence="3">Belongs to the glycosyl hydrolase 5 (cellulase A) family.</text>
</comment>
<dbReference type="GO" id="GO:0030246">
    <property type="term" value="F:carbohydrate binding"/>
    <property type="evidence" value="ECO:0007669"/>
    <property type="project" value="UniProtKB-KW"/>
</dbReference>
<proteinExistence type="inferred from homology"/>
<keyword evidence="6" id="KW-1185">Reference proteome</keyword>
<dbReference type="RefSeq" id="WP_106137580.1">
    <property type="nucleotide sequence ID" value="NZ_PVTE01000007.1"/>
</dbReference>
<keyword evidence="2 3" id="KW-0326">Glycosidase</keyword>
<dbReference type="SMART" id="SM00458">
    <property type="entry name" value="RICIN"/>
    <property type="match status" value="1"/>
</dbReference>
<keyword evidence="5" id="KW-0430">Lectin</keyword>
<sequence>MKSAIVFVGCLLTLLACQQPYDAVKQEDVTKNQAAKATGARAGVNGIVGANWADQRDNFANDKLVLSGLTGSETYAGVQTTADKVLGGFQNLGINTVRLPLNPQTVSTAWWSSYQGAIDKALSRNMNVILAVWENTSFAANGKITDYNQFWSLWQTVVAKYGTTANVYFEPMNEPHGYSVTELKTFYNDWLNRFSSVPRGRIVLGGAGYCTDVNSIGSDTQFDGCLLGYHNYAFFNTGIQTVNGWDVRFGQDINYPSRTIITEFGCPMTTGKNYNALASDGEVAYLQAITDLMNNRGVAGVYWPGLRTNDSYSITTFDGTSLSVTNATGLNRLKYGWSLTTSSGGPTPSFSTSAYYRLVNRKSGQVLDVNQASTANGAAIIQWPYNGGTNQQWQFGSLNTNFSLKNRNSAKLLDVNQASTANGTGIIQYQQNNGANQEWIITDVGTGYYRLVNRNSGLALDVNQGSTANGASIIQWPSNGGTNQQWQIVQQ</sequence>
<dbReference type="InterPro" id="IPR000772">
    <property type="entry name" value="Ricin_B_lectin"/>
</dbReference>
<evidence type="ECO:0000313" key="6">
    <source>
        <dbReference type="Proteomes" id="UP000238375"/>
    </source>
</evidence>
<dbReference type="PROSITE" id="PS50231">
    <property type="entry name" value="RICIN_B_LECTIN"/>
    <property type="match status" value="1"/>
</dbReference>
<comment type="caution">
    <text evidence="5">The sequence shown here is derived from an EMBL/GenBank/DDBJ whole genome shotgun (WGS) entry which is preliminary data.</text>
</comment>
<dbReference type="Pfam" id="PF14200">
    <property type="entry name" value="RicinB_lectin_2"/>
    <property type="match status" value="1"/>
</dbReference>
<evidence type="ECO:0000259" key="4">
    <source>
        <dbReference type="SMART" id="SM00458"/>
    </source>
</evidence>
<evidence type="ECO:0000256" key="3">
    <source>
        <dbReference type="RuleBase" id="RU361153"/>
    </source>
</evidence>
<evidence type="ECO:0000313" key="5">
    <source>
        <dbReference type="EMBL" id="PRY39938.1"/>
    </source>
</evidence>
<accession>A0A2T0T2M3</accession>
<dbReference type="OrthoDB" id="273314at2"/>
<dbReference type="Gene3D" id="2.80.10.50">
    <property type="match status" value="3"/>
</dbReference>
<protein>
    <submittedName>
        <fullName evidence="5">Ricin-type beta-trefoil lectin protein</fullName>
    </submittedName>
</protein>
<gene>
    <name evidence="5" type="ORF">CLV58_10731</name>
</gene>
<dbReference type="InterPro" id="IPR001547">
    <property type="entry name" value="Glyco_hydro_5"/>
</dbReference>
<dbReference type="InterPro" id="IPR035992">
    <property type="entry name" value="Ricin_B-like_lectins"/>
</dbReference>
<dbReference type="Gene3D" id="3.20.20.80">
    <property type="entry name" value="Glycosidases"/>
    <property type="match status" value="1"/>
</dbReference>
<dbReference type="InterPro" id="IPR017853">
    <property type="entry name" value="GH"/>
</dbReference>